<organism evidence="2">
    <name type="scientific">Streptomyces sp. R28</name>
    <dbReference type="NCBI Taxonomy" id="3238628"/>
    <lineage>
        <taxon>Bacteria</taxon>
        <taxon>Bacillati</taxon>
        <taxon>Actinomycetota</taxon>
        <taxon>Actinomycetes</taxon>
        <taxon>Kitasatosporales</taxon>
        <taxon>Streptomycetaceae</taxon>
        <taxon>Streptomyces</taxon>
    </lineage>
</organism>
<keyword evidence="1" id="KW-0812">Transmembrane</keyword>
<gene>
    <name evidence="2" type="ORF">AB5J49_37640</name>
</gene>
<proteinExistence type="predicted"/>
<dbReference type="EMBL" id="CP163439">
    <property type="protein sequence ID" value="XDQ38623.1"/>
    <property type="molecule type" value="Genomic_DNA"/>
</dbReference>
<dbReference type="AlphaFoldDB" id="A0AB39Q5S4"/>
<name>A0AB39Q5S4_9ACTN</name>
<dbReference type="RefSeq" id="WP_369173320.1">
    <property type="nucleotide sequence ID" value="NZ_CP163439.1"/>
</dbReference>
<reference evidence="2" key="1">
    <citation type="submission" date="2024-07" db="EMBL/GenBank/DDBJ databases">
        <authorList>
            <person name="Yu S.T."/>
        </authorList>
    </citation>
    <scope>NUCLEOTIDE SEQUENCE</scope>
    <source>
        <strain evidence="2">R28</strain>
    </source>
</reference>
<evidence type="ECO:0000256" key="1">
    <source>
        <dbReference type="SAM" id="Phobius"/>
    </source>
</evidence>
<sequence>MHRDPSWDPLPTRGTTRLTCQFLLTTVYAPVHWMLCTALLLALLAFGLVIELLSLIPGVERGYEKFIDAVFRVFPWWPLWFVTLPELRHEGDVAFYQARVEAKLAKLVKWKQPQATIPLRTYRAVGAGYVAQRLGQYGWRLQDQVSQRPLTGLQLSRVAPAQAASPA</sequence>
<keyword evidence="1" id="KW-0472">Membrane</keyword>
<accession>A0AB39Q5S4</accession>
<protein>
    <submittedName>
        <fullName evidence="2">Uncharacterized protein</fullName>
    </submittedName>
</protein>
<evidence type="ECO:0000313" key="2">
    <source>
        <dbReference type="EMBL" id="XDQ38623.1"/>
    </source>
</evidence>
<keyword evidence="1" id="KW-1133">Transmembrane helix</keyword>
<feature type="transmembrane region" description="Helical" evidence="1">
    <location>
        <begin position="31"/>
        <end position="56"/>
    </location>
</feature>